<feature type="transmembrane region" description="Helical" evidence="6">
    <location>
        <begin position="229"/>
        <end position="255"/>
    </location>
</feature>
<dbReference type="PROSITE" id="PS50262">
    <property type="entry name" value="G_PROTEIN_RECEP_F1_2"/>
    <property type="match status" value="1"/>
</dbReference>
<evidence type="ECO:0000313" key="8">
    <source>
        <dbReference type="EMBL" id="CDL95082.1"/>
    </source>
</evidence>
<keyword evidence="4 6" id="KW-1133">Transmembrane helix</keyword>
<dbReference type="SUPFAM" id="SSF81321">
    <property type="entry name" value="Family A G protein-coupled receptor-like"/>
    <property type="match status" value="1"/>
</dbReference>
<dbReference type="InterPro" id="IPR050920">
    <property type="entry name" value="Nematode_rcpt-like_delta"/>
</dbReference>
<feature type="transmembrane region" description="Helical" evidence="6">
    <location>
        <begin position="13"/>
        <end position="31"/>
    </location>
</feature>
<dbReference type="InterPro" id="IPR017452">
    <property type="entry name" value="GPCR_Rhodpsn_7TM"/>
</dbReference>
<evidence type="ECO:0000256" key="4">
    <source>
        <dbReference type="ARBA" id="ARBA00022989"/>
    </source>
</evidence>
<dbReference type="Gene3D" id="1.20.1070.10">
    <property type="entry name" value="Rhodopsin 7-helix transmembrane proteins"/>
    <property type="match status" value="1"/>
</dbReference>
<reference evidence="8" key="1">
    <citation type="submission" date="2013-03" db="EMBL/GenBank/DDBJ databases">
        <authorList>
            <person name="Aslett M."/>
        </authorList>
    </citation>
    <scope>NUCLEOTIDE SEQUENCE [LARGE SCALE GENOMIC DNA]</scope>
    <source>
        <strain evidence="8">ISE/inbred ISE</strain>
    </source>
</reference>
<sequence>MTWVWWTSNSVNVIANAIGIVANSILIYMVLRRTPRHLISYSVLIFNISLCDLLACIGAIFMLLRAVAYGSSSYSFYYGPCRLFGSEICLIAQGFTITCHYHGIHSLLVSVAYRYYVLGRIPPRIYKVAATIILVYLPSFFVFIIYASSGDEEEQVKADIVKNLGYDVSSECVSGCLEKKWGMTLTSYYMMLPPLPIYIAILVLRRLIMSKINIQTTMSERTRQLHKQLLRALAIQACLPVLYLGGIVVNMVRLLNIYDHPIMEYSFVYLFVPIPAINPLVSLYLVGPYRVWMRDKFLKWKQSTAKETVVTTATAPLQRGIVAPMQLQSLHSGSVFPSYISNRYN</sequence>
<comment type="caution">
    <text evidence="8">The sequence shown here is derived from an EMBL/GenBank/DDBJ whole genome shotgun (WGS) entry which is preliminary data.</text>
</comment>
<keyword evidence="3 6" id="KW-0812">Transmembrane</keyword>
<dbReference type="GO" id="GO:0016020">
    <property type="term" value="C:membrane"/>
    <property type="evidence" value="ECO:0007669"/>
    <property type="project" value="UniProtKB-SubCell"/>
</dbReference>
<feature type="transmembrane region" description="Helical" evidence="6">
    <location>
        <begin position="90"/>
        <end position="113"/>
    </location>
</feature>
<proteinExistence type="inferred from homology"/>
<feature type="transmembrane region" description="Helical" evidence="6">
    <location>
        <begin position="43"/>
        <end position="70"/>
    </location>
</feature>
<name>W6NSJ4_HAECO</name>
<accession>W6NSJ4</accession>
<dbReference type="EMBL" id="CAVP010058711">
    <property type="protein sequence ID" value="CDL95082.1"/>
    <property type="molecule type" value="Genomic_DNA"/>
</dbReference>
<keyword evidence="5 6" id="KW-0472">Membrane</keyword>
<feature type="transmembrane region" description="Helical" evidence="6">
    <location>
        <begin position="267"/>
        <end position="286"/>
    </location>
</feature>
<feature type="transmembrane region" description="Helical" evidence="6">
    <location>
        <begin position="125"/>
        <end position="147"/>
    </location>
</feature>
<gene>
    <name evidence="8" type="ORF">HCOI_01330500</name>
</gene>
<feature type="transmembrane region" description="Helical" evidence="6">
    <location>
        <begin position="188"/>
        <end position="208"/>
    </location>
</feature>
<evidence type="ECO:0000256" key="5">
    <source>
        <dbReference type="ARBA" id="ARBA00023136"/>
    </source>
</evidence>
<evidence type="ECO:0000256" key="1">
    <source>
        <dbReference type="ARBA" id="ARBA00004141"/>
    </source>
</evidence>
<comment type="subcellular location">
    <subcellularLocation>
        <location evidence="1">Membrane</location>
        <topology evidence="1">Multi-pass membrane protein</topology>
    </subcellularLocation>
</comment>
<evidence type="ECO:0000259" key="7">
    <source>
        <dbReference type="PROSITE" id="PS50262"/>
    </source>
</evidence>
<comment type="similarity">
    <text evidence="2">Belongs to the nematode receptor-like protein srd family.</text>
</comment>
<feature type="domain" description="G-protein coupled receptors family 1 profile" evidence="7">
    <location>
        <begin position="22"/>
        <end position="282"/>
    </location>
</feature>
<evidence type="ECO:0000256" key="6">
    <source>
        <dbReference type="SAM" id="Phobius"/>
    </source>
</evidence>
<evidence type="ECO:0000256" key="2">
    <source>
        <dbReference type="ARBA" id="ARBA00009166"/>
    </source>
</evidence>
<dbReference type="PANTHER" id="PTHR22945">
    <property type="entry name" value="SERPENTINE RECEPTOR, CLASS D DELTA"/>
    <property type="match status" value="1"/>
</dbReference>
<evidence type="ECO:0000256" key="3">
    <source>
        <dbReference type="ARBA" id="ARBA00022692"/>
    </source>
</evidence>
<organism evidence="8">
    <name type="scientific">Haemonchus contortus</name>
    <name type="common">Barber pole worm</name>
    <dbReference type="NCBI Taxonomy" id="6289"/>
    <lineage>
        <taxon>Eukaryota</taxon>
        <taxon>Metazoa</taxon>
        <taxon>Ecdysozoa</taxon>
        <taxon>Nematoda</taxon>
        <taxon>Chromadorea</taxon>
        <taxon>Rhabditida</taxon>
        <taxon>Rhabditina</taxon>
        <taxon>Rhabditomorpha</taxon>
        <taxon>Strongyloidea</taxon>
        <taxon>Trichostrongylidae</taxon>
        <taxon>Haemonchus</taxon>
    </lineage>
</organism>
<dbReference type="AlphaFoldDB" id="W6NSJ4"/>
<protein>
    <submittedName>
        <fullName evidence="8">7TM GPCR domain containing protein</fullName>
    </submittedName>
</protein>
<dbReference type="InterPro" id="IPR019421">
    <property type="entry name" value="7TM_GPCR_serpentine_rcpt_Srd"/>
</dbReference>
<dbReference type="Pfam" id="PF10317">
    <property type="entry name" value="7TM_GPCR_Srd"/>
    <property type="match status" value="1"/>
</dbReference>
<reference evidence="8" key="2">
    <citation type="submission" date="2013-05" db="EMBL/GenBank/DDBJ databases">
        <title>The genome and transcriptome of Haemonchus contortus: a key model parasite for drug and vaccine discovery.</title>
        <authorList>
            <person name="Laing R."/>
            <person name="Kikuchi T."/>
            <person name="Martinelli A."/>
            <person name="Tsai I.J."/>
            <person name="Beech R.N."/>
            <person name="Redman E."/>
            <person name="Holroyd N."/>
            <person name="Bartley D.J."/>
            <person name="Beasley H."/>
            <person name="Britton C."/>
            <person name="Curran D."/>
            <person name="Devaney E."/>
            <person name="Gilabert A."/>
            <person name="Jackson F."/>
            <person name="Hunt M."/>
            <person name="Johnston S."/>
            <person name="Kryukov I."/>
            <person name="Li K."/>
            <person name="Morrison A.A."/>
            <person name="Reid A.J."/>
            <person name="Sargison N."/>
            <person name="Saunders G."/>
            <person name="Wasmuth J.D."/>
            <person name="Wolstenholme A."/>
            <person name="Berriman M."/>
            <person name="Gilleard J.S."/>
            <person name="Cotton J.A."/>
        </authorList>
    </citation>
    <scope>NUCLEOTIDE SEQUENCE [LARGE SCALE GENOMIC DNA]</scope>
    <source>
        <strain evidence="8">ISE/inbred ISE</strain>
    </source>
</reference>
<dbReference type="PANTHER" id="PTHR22945:SF40">
    <property type="entry name" value="SERPENTINE RECEPTOR, CLASS D (DELTA)-RELATED"/>
    <property type="match status" value="1"/>
</dbReference>